<evidence type="ECO:0000313" key="4">
    <source>
        <dbReference type="Proteomes" id="UP000278222"/>
    </source>
</evidence>
<comment type="caution">
    <text evidence="3">The sequence shown here is derived from an EMBL/GenBank/DDBJ whole genome shotgun (WGS) entry which is preliminary data.</text>
</comment>
<accession>A0A3N1KZT1</accession>
<dbReference type="RefSeq" id="WP_123693491.1">
    <property type="nucleotide sequence ID" value="NZ_AP019700.1"/>
</dbReference>
<protein>
    <submittedName>
        <fullName evidence="3">Glycine/D-amino acid oxidase-like deaminating enzyme</fullName>
    </submittedName>
</protein>
<dbReference type="InterPro" id="IPR006076">
    <property type="entry name" value="FAD-dep_OxRdtase"/>
</dbReference>
<evidence type="ECO:0000313" key="3">
    <source>
        <dbReference type="EMBL" id="ROP83706.1"/>
    </source>
</evidence>
<dbReference type="Proteomes" id="UP000278222">
    <property type="component" value="Unassembled WGS sequence"/>
</dbReference>
<evidence type="ECO:0000256" key="1">
    <source>
        <dbReference type="ARBA" id="ARBA00023002"/>
    </source>
</evidence>
<dbReference type="GO" id="GO:0005737">
    <property type="term" value="C:cytoplasm"/>
    <property type="evidence" value="ECO:0007669"/>
    <property type="project" value="TreeGrafter"/>
</dbReference>
<proteinExistence type="predicted"/>
<name>A0A3N1KZT1_9PROT</name>
<gene>
    <name evidence="3" type="ORF">EDC65_4355</name>
</gene>
<keyword evidence="4" id="KW-1185">Reference proteome</keyword>
<dbReference type="GO" id="GO:0016491">
    <property type="term" value="F:oxidoreductase activity"/>
    <property type="evidence" value="ECO:0007669"/>
    <property type="project" value="UniProtKB-KW"/>
</dbReference>
<organism evidence="3 4">
    <name type="scientific">Stella humosa</name>
    <dbReference type="NCBI Taxonomy" id="94"/>
    <lineage>
        <taxon>Bacteria</taxon>
        <taxon>Pseudomonadati</taxon>
        <taxon>Pseudomonadota</taxon>
        <taxon>Alphaproteobacteria</taxon>
        <taxon>Rhodospirillales</taxon>
        <taxon>Stellaceae</taxon>
        <taxon>Stella</taxon>
    </lineage>
</organism>
<dbReference type="InterPro" id="IPR036188">
    <property type="entry name" value="FAD/NAD-bd_sf"/>
</dbReference>
<dbReference type="EMBL" id="RJKX01000016">
    <property type="protein sequence ID" value="ROP83706.1"/>
    <property type="molecule type" value="Genomic_DNA"/>
</dbReference>
<keyword evidence="1" id="KW-0560">Oxidoreductase</keyword>
<dbReference type="SUPFAM" id="SSF51905">
    <property type="entry name" value="FAD/NAD(P)-binding domain"/>
    <property type="match status" value="1"/>
</dbReference>
<dbReference type="AlphaFoldDB" id="A0A3N1KZT1"/>
<dbReference type="OrthoDB" id="9806601at2"/>
<dbReference type="Pfam" id="PF01266">
    <property type="entry name" value="DAO"/>
    <property type="match status" value="1"/>
</dbReference>
<dbReference type="Gene3D" id="3.30.9.10">
    <property type="entry name" value="D-Amino Acid Oxidase, subunit A, domain 2"/>
    <property type="match status" value="1"/>
</dbReference>
<feature type="domain" description="FAD dependent oxidoreductase" evidence="2">
    <location>
        <begin position="37"/>
        <end position="388"/>
    </location>
</feature>
<reference evidence="3 4" key="1">
    <citation type="submission" date="2018-11" db="EMBL/GenBank/DDBJ databases">
        <title>Genomic Encyclopedia of Type Strains, Phase IV (KMG-IV): sequencing the most valuable type-strain genomes for metagenomic binning, comparative biology and taxonomic classification.</title>
        <authorList>
            <person name="Goeker M."/>
        </authorList>
    </citation>
    <scope>NUCLEOTIDE SEQUENCE [LARGE SCALE GENOMIC DNA]</scope>
    <source>
        <strain evidence="3 4">DSM 5900</strain>
    </source>
</reference>
<dbReference type="PANTHER" id="PTHR13847">
    <property type="entry name" value="SARCOSINE DEHYDROGENASE-RELATED"/>
    <property type="match status" value="1"/>
</dbReference>
<dbReference type="PANTHER" id="PTHR13847:SF281">
    <property type="entry name" value="FAD DEPENDENT OXIDOREDUCTASE DOMAIN-CONTAINING PROTEIN"/>
    <property type="match status" value="1"/>
</dbReference>
<evidence type="ECO:0000259" key="2">
    <source>
        <dbReference type="Pfam" id="PF01266"/>
    </source>
</evidence>
<dbReference type="Gene3D" id="3.50.50.60">
    <property type="entry name" value="FAD/NAD(P)-binding domain"/>
    <property type="match status" value="1"/>
</dbReference>
<sequence length="442" mass="48361">MAASDDIFAPGFVERPYWWDAAPPEDARDQPLPEETDVAIVGSGYCGLSAALELARNGMRATVLEAGPLGQGASTRSGGMVSSGQKLVITGAVTAFAPDQTERVFEESKGSFSFIQELIRREGLDADYQPCGRFFGAWAPGHFATLQRNAELLRRHTQVDAATLPRAEQRREIGSDLYHGGMVVKDYGAVHPAKYNKALRGAARAAGAALHSHAAVTGIARDGDGYRVATARGTVRAREVLVATNGYTDKAVPYLRRRIIPVASYIVATEPLPKGVMDEILPHRRMMSDTRRELSYFRPSPDGTRLIYGARTSPFDQDPKAMAHGIHRRILQAYPQLDGVRLSHAWNGFVGMTFDHVPHMGTHEGVHYAMGCNGNGVAMATYLGWQTALKILGRQNRPSIFDGRPFPTKAYYSGWPWMVPLVSGWYHLTDALARPSTILGRA</sequence>